<comment type="caution">
    <text evidence="3">The sequence shown here is derived from an EMBL/GenBank/DDBJ whole genome shotgun (WGS) entry which is preliminary data.</text>
</comment>
<dbReference type="SUPFAM" id="SSF56300">
    <property type="entry name" value="Metallo-dependent phosphatases"/>
    <property type="match status" value="1"/>
</dbReference>
<evidence type="ECO:0000313" key="5">
    <source>
        <dbReference type="Proteomes" id="UP001642409"/>
    </source>
</evidence>
<feature type="transmembrane region" description="Helical" evidence="1">
    <location>
        <begin position="65"/>
        <end position="83"/>
    </location>
</feature>
<reference evidence="4 5" key="2">
    <citation type="submission" date="2024-07" db="EMBL/GenBank/DDBJ databases">
        <authorList>
            <person name="Akdeniz Z."/>
        </authorList>
    </citation>
    <scope>NUCLEOTIDE SEQUENCE [LARGE SCALE GENOMIC DNA]</scope>
</reference>
<dbReference type="Pfam" id="PF00149">
    <property type="entry name" value="Metallophos"/>
    <property type="match status" value="1"/>
</dbReference>
<keyword evidence="5" id="KW-1185">Reference proteome</keyword>
<feature type="domain" description="Calcineurin-like phosphoesterase" evidence="2">
    <location>
        <begin position="219"/>
        <end position="368"/>
    </location>
</feature>
<dbReference type="AlphaFoldDB" id="A0AA86Q5Q6"/>
<proteinExistence type="predicted"/>
<name>A0AA86Q5Q6_9EUKA</name>
<evidence type="ECO:0000256" key="1">
    <source>
        <dbReference type="SAM" id="Phobius"/>
    </source>
</evidence>
<organism evidence="3">
    <name type="scientific">Hexamita inflata</name>
    <dbReference type="NCBI Taxonomy" id="28002"/>
    <lineage>
        <taxon>Eukaryota</taxon>
        <taxon>Metamonada</taxon>
        <taxon>Diplomonadida</taxon>
        <taxon>Hexamitidae</taxon>
        <taxon>Hexamitinae</taxon>
        <taxon>Hexamita</taxon>
    </lineage>
</organism>
<dbReference type="InterPro" id="IPR029052">
    <property type="entry name" value="Metallo-depent_PP-like"/>
</dbReference>
<gene>
    <name evidence="4" type="ORF">HINF_LOCUS20525</name>
    <name evidence="3" type="ORF">HINF_LOCUS39343</name>
</gene>
<dbReference type="Gene3D" id="3.60.21.10">
    <property type="match status" value="1"/>
</dbReference>
<evidence type="ECO:0000313" key="3">
    <source>
        <dbReference type="EMBL" id="CAI9951698.1"/>
    </source>
</evidence>
<dbReference type="InterPro" id="IPR004843">
    <property type="entry name" value="Calcineurin-like_PHP"/>
</dbReference>
<feature type="transmembrane region" description="Helical" evidence="1">
    <location>
        <begin position="95"/>
        <end position="113"/>
    </location>
</feature>
<dbReference type="EMBL" id="CATOUU010000825">
    <property type="protein sequence ID" value="CAI9951698.1"/>
    <property type="molecule type" value="Genomic_DNA"/>
</dbReference>
<keyword evidence="1" id="KW-0472">Membrane</keyword>
<evidence type="ECO:0000259" key="2">
    <source>
        <dbReference type="Pfam" id="PF00149"/>
    </source>
</evidence>
<accession>A0AA86Q5Q6</accession>
<keyword evidence="1" id="KW-0812">Transmembrane</keyword>
<feature type="transmembrane region" description="Helical" evidence="1">
    <location>
        <begin position="30"/>
        <end position="53"/>
    </location>
</feature>
<dbReference type="Proteomes" id="UP001642409">
    <property type="component" value="Unassembled WGS sequence"/>
</dbReference>
<reference evidence="3" key="1">
    <citation type="submission" date="2023-06" db="EMBL/GenBank/DDBJ databases">
        <authorList>
            <person name="Kurt Z."/>
        </authorList>
    </citation>
    <scope>NUCLEOTIDE SEQUENCE</scope>
</reference>
<protein>
    <submittedName>
        <fullName evidence="3">Alkaline phosphatase</fullName>
    </submittedName>
    <submittedName>
        <fullName evidence="4">Alkaline_phosphatase</fullName>
    </submittedName>
</protein>
<sequence>MLQVGNMKEELLSQQTGLKSSNKQCCSKQMIYLAVSICNAIISFVLAIFCLTYEIKHNSLRIEMIVAFTCYFASIIFSLIIYIKRNSTFTKSVNFITFSALLSLSLISLAIIIDISVTLTKEPVEPEQPLKIEPSNYGPLAFIHENGTRIHWSTNELTGTKLVSGKTYTDKTESNFHSVFVNNGDKFDYTLSGYQKKYSYYLPAKINKFIVMADIQTVNTYISAMDEDYDFNVLCGDYSISGDMYEYGESFYKMHTKPVLMVQGNHDDPTRIFLDNITQRPMNYFQKVRNLGYFFIYVNNGNTTISMNWLELNAKLGAGSEHTFIVVHNPVYSTGEYGSYTLLAQKMEAFIDGHPELKVRGIFTGHDHLFAAFKRKNVFYFVNGAGGARIDQMTNKTYALDRIWPKEELHGPLTVLNEYCYGYEYHLDSWMKFTRTEVTFSANKVIYTIRDLVTKQVLVTYDQVI</sequence>
<evidence type="ECO:0000313" key="4">
    <source>
        <dbReference type="EMBL" id="CAL6007204.1"/>
    </source>
</evidence>
<dbReference type="EMBL" id="CAXDID020000055">
    <property type="protein sequence ID" value="CAL6007204.1"/>
    <property type="molecule type" value="Genomic_DNA"/>
</dbReference>
<keyword evidence="1" id="KW-1133">Transmembrane helix</keyword>
<dbReference type="GO" id="GO:0016787">
    <property type="term" value="F:hydrolase activity"/>
    <property type="evidence" value="ECO:0007669"/>
    <property type="project" value="InterPro"/>
</dbReference>